<evidence type="ECO:0000313" key="3">
    <source>
        <dbReference type="Proteomes" id="UP000029121"/>
    </source>
</evidence>
<dbReference type="Proteomes" id="UP000029121">
    <property type="component" value="Unassembled WGS sequence"/>
</dbReference>
<dbReference type="AlphaFoldDB" id="R0IIK8"/>
<dbReference type="PANTHER" id="PTHR46225:SF13">
    <property type="entry name" value="E3 UBIQUITIN-PROTEIN LIGASE-RELATED"/>
    <property type="match status" value="1"/>
</dbReference>
<gene>
    <name evidence="2" type="ORF">CARUB_v10012391mg</name>
</gene>
<keyword evidence="1" id="KW-0812">Transmembrane</keyword>
<accession>R0IIK8</accession>
<dbReference type="STRING" id="81985.R0IIK8"/>
<organism evidence="2 3">
    <name type="scientific">Capsella rubella</name>
    <dbReference type="NCBI Taxonomy" id="81985"/>
    <lineage>
        <taxon>Eukaryota</taxon>
        <taxon>Viridiplantae</taxon>
        <taxon>Streptophyta</taxon>
        <taxon>Embryophyta</taxon>
        <taxon>Tracheophyta</taxon>
        <taxon>Spermatophyta</taxon>
        <taxon>Magnoliopsida</taxon>
        <taxon>eudicotyledons</taxon>
        <taxon>Gunneridae</taxon>
        <taxon>Pentapetalae</taxon>
        <taxon>rosids</taxon>
        <taxon>malvids</taxon>
        <taxon>Brassicales</taxon>
        <taxon>Brassicaceae</taxon>
        <taxon>Camelineae</taxon>
        <taxon>Capsella</taxon>
    </lineage>
</organism>
<keyword evidence="1" id="KW-1133">Transmembrane helix</keyword>
<proteinExistence type="predicted"/>
<evidence type="ECO:0008006" key="4">
    <source>
        <dbReference type="Google" id="ProtNLM"/>
    </source>
</evidence>
<feature type="transmembrane region" description="Helical" evidence="1">
    <location>
        <begin position="133"/>
        <end position="150"/>
    </location>
</feature>
<keyword evidence="3" id="KW-1185">Reference proteome</keyword>
<dbReference type="PANTHER" id="PTHR46225">
    <property type="entry name" value="C3H4 TYPE ZINC FINGER PROTEIN"/>
    <property type="match status" value="1"/>
</dbReference>
<reference evidence="3" key="1">
    <citation type="journal article" date="2013" name="Nat. Genet.">
        <title>The Capsella rubella genome and the genomic consequences of rapid mating system evolution.</title>
        <authorList>
            <person name="Slotte T."/>
            <person name="Hazzouri K.M."/>
            <person name="Agren J.A."/>
            <person name="Koenig D."/>
            <person name="Maumus F."/>
            <person name="Guo Y.L."/>
            <person name="Steige K."/>
            <person name="Platts A.E."/>
            <person name="Escobar J.S."/>
            <person name="Newman L.K."/>
            <person name="Wang W."/>
            <person name="Mandakova T."/>
            <person name="Vello E."/>
            <person name="Smith L.M."/>
            <person name="Henz S.R."/>
            <person name="Steffen J."/>
            <person name="Takuno S."/>
            <person name="Brandvain Y."/>
            <person name="Coop G."/>
            <person name="Andolfatto P."/>
            <person name="Hu T.T."/>
            <person name="Blanchette M."/>
            <person name="Clark R.M."/>
            <person name="Quesneville H."/>
            <person name="Nordborg M."/>
            <person name="Gaut B.S."/>
            <person name="Lysak M.A."/>
            <person name="Jenkins J."/>
            <person name="Grimwood J."/>
            <person name="Chapman J."/>
            <person name="Prochnik S."/>
            <person name="Shu S."/>
            <person name="Rokhsar D."/>
            <person name="Schmutz J."/>
            <person name="Weigel D."/>
            <person name="Wright S.I."/>
        </authorList>
    </citation>
    <scope>NUCLEOTIDE SEQUENCE [LARGE SCALE GENOMIC DNA]</scope>
    <source>
        <strain evidence="3">cv. Monte Gargano</strain>
    </source>
</reference>
<dbReference type="EMBL" id="KB870805">
    <property type="protein sequence ID" value="EOA36723.1"/>
    <property type="molecule type" value="Genomic_DNA"/>
</dbReference>
<feature type="transmembrane region" description="Helical" evidence="1">
    <location>
        <begin position="104"/>
        <end position="121"/>
    </location>
</feature>
<protein>
    <recommendedName>
        <fullName evidence="4">Transmembrane protein</fullName>
    </recommendedName>
</protein>
<dbReference type="KEGG" id="crb:17898167"/>
<feature type="transmembrane region" description="Helical" evidence="1">
    <location>
        <begin position="29"/>
        <end position="52"/>
    </location>
</feature>
<feature type="transmembrane region" description="Helical" evidence="1">
    <location>
        <begin position="64"/>
        <end position="83"/>
    </location>
</feature>
<keyword evidence="1" id="KW-0472">Membrane</keyword>
<sequence length="194" mass="22845">MEGPLLTNKREHIVYITTHGESSITEHGWVWVLVEFVVTLIQIIAAIYLLPLTKDEQHPDLEEIWYIWIIGYICASIATLPILCWRLWDCSETSEAIDFVEKKLLAYFFVGWIVFFLWVFLTELSSCLDTTQHFWLWMALLFFSCIRYVLPNLEFAVKVFIWPIEYCLEQISEFFIKIFHGIGVICGCIDDDDD</sequence>
<name>R0IIK8_9BRAS</name>
<evidence type="ECO:0000256" key="1">
    <source>
        <dbReference type="SAM" id="Phobius"/>
    </source>
</evidence>
<evidence type="ECO:0000313" key="2">
    <source>
        <dbReference type="EMBL" id="EOA36723.1"/>
    </source>
</evidence>
<dbReference type="OrthoDB" id="1613352at2759"/>